<dbReference type="Proteomes" id="UP000799772">
    <property type="component" value="Unassembled WGS sequence"/>
</dbReference>
<organism evidence="2 3">
    <name type="scientific">Rhizodiscina lignyota</name>
    <dbReference type="NCBI Taxonomy" id="1504668"/>
    <lineage>
        <taxon>Eukaryota</taxon>
        <taxon>Fungi</taxon>
        <taxon>Dikarya</taxon>
        <taxon>Ascomycota</taxon>
        <taxon>Pezizomycotina</taxon>
        <taxon>Dothideomycetes</taxon>
        <taxon>Pleosporomycetidae</taxon>
        <taxon>Aulographales</taxon>
        <taxon>Rhizodiscinaceae</taxon>
        <taxon>Rhizodiscina</taxon>
    </lineage>
</organism>
<comment type="caution">
    <text evidence="2">The sequence shown here is derived from an EMBL/GenBank/DDBJ whole genome shotgun (WGS) entry which is preliminary data.</text>
</comment>
<dbReference type="AlphaFoldDB" id="A0A9P4M7H8"/>
<dbReference type="PANTHER" id="PTHR42089">
    <property type="entry name" value="YALI0F09427P"/>
    <property type="match status" value="1"/>
</dbReference>
<evidence type="ECO:0000256" key="1">
    <source>
        <dbReference type="SAM" id="MobiDB-lite"/>
    </source>
</evidence>
<name>A0A9P4M7H8_9PEZI</name>
<feature type="region of interest" description="Disordered" evidence="1">
    <location>
        <begin position="183"/>
        <end position="204"/>
    </location>
</feature>
<dbReference type="PANTHER" id="PTHR42089:SF1">
    <property type="entry name" value="YALI0F09427P"/>
    <property type="match status" value="1"/>
</dbReference>
<feature type="compositionally biased region" description="Polar residues" evidence="1">
    <location>
        <begin position="58"/>
        <end position="68"/>
    </location>
</feature>
<accession>A0A9P4M7H8</accession>
<sequence length="204" mass="21893">MHDDRSHPLLAQLPLTVSPFLSLPTQTTLPYTYKSLPSTLPQSCIDPLPPPGAVSGTPDPNTTSSSEMPPQKAQYVISESTGHAAHPDDIIASCQALQAHLEKLQRESREMVERWTNGMKERDLAEKRRVAPGWLDVGEENRLLVPERKGTAAGAEAQDRGIRGYDSGGGVGDVVSGVQRLELDGGGTSSAREGEELDRAFGGL</sequence>
<keyword evidence="3" id="KW-1185">Reference proteome</keyword>
<dbReference type="OrthoDB" id="5344687at2759"/>
<feature type="region of interest" description="Disordered" evidence="1">
    <location>
        <begin position="42"/>
        <end position="70"/>
    </location>
</feature>
<proteinExistence type="predicted"/>
<protein>
    <submittedName>
        <fullName evidence="2">Uncharacterized protein</fullName>
    </submittedName>
</protein>
<gene>
    <name evidence="2" type="ORF">NA57DRAFT_78621</name>
</gene>
<evidence type="ECO:0000313" key="3">
    <source>
        <dbReference type="Proteomes" id="UP000799772"/>
    </source>
</evidence>
<feature type="compositionally biased region" description="Basic and acidic residues" evidence="1">
    <location>
        <begin position="192"/>
        <end position="204"/>
    </location>
</feature>
<dbReference type="EMBL" id="ML978130">
    <property type="protein sequence ID" value="KAF2095844.1"/>
    <property type="molecule type" value="Genomic_DNA"/>
</dbReference>
<reference evidence="2" key="1">
    <citation type="journal article" date="2020" name="Stud. Mycol.">
        <title>101 Dothideomycetes genomes: a test case for predicting lifestyles and emergence of pathogens.</title>
        <authorList>
            <person name="Haridas S."/>
            <person name="Albert R."/>
            <person name="Binder M."/>
            <person name="Bloem J."/>
            <person name="Labutti K."/>
            <person name="Salamov A."/>
            <person name="Andreopoulos B."/>
            <person name="Baker S."/>
            <person name="Barry K."/>
            <person name="Bills G."/>
            <person name="Bluhm B."/>
            <person name="Cannon C."/>
            <person name="Castanera R."/>
            <person name="Culley D."/>
            <person name="Daum C."/>
            <person name="Ezra D."/>
            <person name="Gonzalez J."/>
            <person name="Henrissat B."/>
            <person name="Kuo A."/>
            <person name="Liang C."/>
            <person name="Lipzen A."/>
            <person name="Lutzoni F."/>
            <person name="Magnuson J."/>
            <person name="Mondo S."/>
            <person name="Nolan M."/>
            <person name="Ohm R."/>
            <person name="Pangilinan J."/>
            <person name="Park H.-J."/>
            <person name="Ramirez L."/>
            <person name="Alfaro M."/>
            <person name="Sun H."/>
            <person name="Tritt A."/>
            <person name="Yoshinaga Y."/>
            <person name="Zwiers L.-H."/>
            <person name="Turgeon B."/>
            <person name="Goodwin S."/>
            <person name="Spatafora J."/>
            <person name="Crous P."/>
            <person name="Grigoriev I."/>
        </authorList>
    </citation>
    <scope>NUCLEOTIDE SEQUENCE</scope>
    <source>
        <strain evidence="2">CBS 133067</strain>
    </source>
</reference>
<evidence type="ECO:0000313" key="2">
    <source>
        <dbReference type="EMBL" id="KAF2095844.1"/>
    </source>
</evidence>